<comment type="pathway">
    <text evidence="3 9">Carbohydrate degradation; glycolysis; pyruvate from D-glyceraldehyde 3-phosphate: step 3/5.</text>
</comment>
<dbReference type="PIRSF" id="PIRSF001492">
    <property type="entry name" value="IPGAM"/>
    <property type="match status" value="1"/>
</dbReference>
<dbReference type="GO" id="GO:0004619">
    <property type="term" value="F:phosphoglycerate mutase activity"/>
    <property type="evidence" value="ECO:0007669"/>
    <property type="project" value="UniProtKB-UniRule"/>
</dbReference>
<dbReference type="SUPFAM" id="SSF53649">
    <property type="entry name" value="Alkaline phosphatase-like"/>
    <property type="match status" value="1"/>
</dbReference>
<evidence type="ECO:0000256" key="7">
    <source>
        <dbReference type="ARBA" id="ARBA00023211"/>
    </source>
</evidence>
<dbReference type="CDD" id="cd16010">
    <property type="entry name" value="iPGM"/>
    <property type="match status" value="1"/>
</dbReference>
<comment type="cofactor">
    <cofactor evidence="9">
        <name>Mn(2+)</name>
        <dbReference type="ChEBI" id="CHEBI:29035"/>
    </cofactor>
    <text evidence="9">Binds 2 manganese ions per subunit.</text>
</comment>
<dbReference type="AlphaFoldDB" id="A0A4Q4KR80"/>
<evidence type="ECO:0000256" key="9">
    <source>
        <dbReference type="HAMAP-Rule" id="MF_01038"/>
    </source>
</evidence>
<feature type="domain" description="Metalloenzyme" evidence="14">
    <location>
        <begin position="6"/>
        <end position="494"/>
    </location>
</feature>
<keyword evidence="7 9" id="KW-0464">Manganese</keyword>
<dbReference type="Gene3D" id="3.40.720.10">
    <property type="entry name" value="Alkaline Phosphatase, subunit A"/>
    <property type="match status" value="1"/>
</dbReference>
<dbReference type="PANTHER" id="PTHR31637">
    <property type="entry name" value="2,3-BISPHOSPHOGLYCERATE-INDEPENDENT PHOSPHOGLYCERATE MUTASE"/>
    <property type="match status" value="1"/>
</dbReference>
<evidence type="ECO:0000256" key="6">
    <source>
        <dbReference type="ARBA" id="ARBA00023152"/>
    </source>
</evidence>
<comment type="subunit">
    <text evidence="9">Monomer.</text>
</comment>
<feature type="binding site" evidence="9 13">
    <location>
        <position position="399"/>
    </location>
    <ligand>
        <name>Mn(2+)</name>
        <dbReference type="ChEBI" id="CHEBI:29035"/>
        <label>1</label>
    </ligand>
</feature>
<comment type="catalytic activity">
    <reaction evidence="1 9">
        <text>(2R)-2-phosphoglycerate = (2R)-3-phosphoglycerate</text>
        <dbReference type="Rhea" id="RHEA:15901"/>
        <dbReference type="ChEBI" id="CHEBI:58272"/>
        <dbReference type="ChEBI" id="CHEBI:58289"/>
        <dbReference type="EC" id="5.4.2.12"/>
    </reaction>
</comment>
<feature type="active site" description="Phosphoserine intermediate" evidence="9 11">
    <location>
        <position position="63"/>
    </location>
</feature>
<comment type="function">
    <text evidence="2 9">Catalyzes the interconversion of 2-phosphoglycerate and 3-phosphoglycerate.</text>
</comment>
<dbReference type="InterPro" id="IPR006124">
    <property type="entry name" value="Metalloenzyme"/>
</dbReference>
<comment type="caution">
    <text evidence="16">The sequence shown here is derived from an EMBL/GenBank/DDBJ whole genome shotgun (WGS) entry which is preliminary data.</text>
</comment>
<keyword evidence="5 9" id="KW-0479">Metal-binding</keyword>
<dbReference type="Pfam" id="PF06415">
    <property type="entry name" value="iPGM_N"/>
    <property type="match status" value="1"/>
</dbReference>
<evidence type="ECO:0000259" key="15">
    <source>
        <dbReference type="Pfam" id="PF06415"/>
    </source>
</evidence>
<dbReference type="Pfam" id="PF01676">
    <property type="entry name" value="Metalloenzyme"/>
    <property type="match status" value="1"/>
</dbReference>
<name>A0A4Q4KR80_9FLAO</name>
<gene>
    <name evidence="9" type="primary">gpmI</name>
    <name evidence="16" type="ORF">ERX46_03375</name>
</gene>
<dbReference type="InterPro" id="IPR011258">
    <property type="entry name" value="BPG-indep_PGM_N"/>
</dbReference>
<feature type="binding site" evidence="9 13">
    <location>
        <position position="63"/>
    </location>
    <ligand>
        <name>Mn(2+)</name>
        <dbReference type="ChEBI" id="CHEBI:29035"/>
        <label>2</label>
    </ligand>
</feature>
<dbReference type="GO" id="GO:0030145">
    <property type="term" value="F:manganese ion binding"/>
    <property type="evidence" value="ECO:0007669"/>
    <property type="project" value="UniProtKB-UniRule"/>
</dbReference>
<evidence type="ECO:0000256" key="8">
    <source>
        <dbReference type="ARBA" id="ARBA00023235"/>
    </source>
</evidence>
<proteinExistence type="inferred from homology"/>
<dbReference type="InterPro" id="IPR017850">
    <property type="entry name" value="Alkaline_phosphatase_core_sf"/>
</dbReference>
<feature type="binding site" evidence="9 13">
    <location>
        <position position="458"/>
    </location>
    <ligand>
        <name>Mn(2+)</name>
        <dbReference type="ChEBI" id="CHEBI:29035"/>
        <label>1</label>
    </ligand>
</feature>
<keyword evidence="17" id="KW-1185">Reference proteome</keyword>
<dbReference type="EMBL" id="SETE01000001">
    <property type="protein sequence ID" value="RYM36050.1"/>
    <property type="molecule type" value="Genomic_DNA"/>
</dbReference>
<evidence type="ECO:0000256" key="10">
    <source>
        <dbReference type="NCBIfam" id="TIGR01307"/>
    </source>
</evidence>
<dbReference type="GO" id="GO:0006007">
    <property type="term" value="P:glucose catabolic process"/>
    <property type="evidence" value="ECO:0007669"/>
    <property type="project" value="InterPro"/>
</dbReference>
<feature type="binding site" evidence="9 13">
    <location>
        <position position="440"/>
    </location>
    <ligand>
        <name>Mn(2+)</name>
        <dbReference type="ChEBI" id="CHEBI:29035"/>
        <label>2</label>
    </ligand>
</feature>
<dbReference type="UniPathway" id="UPA00109">
    <property type="reaction ID" value="UER00186"/>
</dbReference>
<reference evidence="16 17" key="1">
    <citation type="submission" date="2019-02" db="EMBL/GenBank/DDBJ databases">
        <title>Genome sequence of the sea-ice species Brumimicrobium glaciale.</title>
        <authorList>
            <person name="Bowman J.P."/>
        </authorList>
    </citation>
    <scope>NUCLEOTIDE SEQUENCE [LARGE SCALE GENOMIC DNA]</scope>
    <source>
        <strain evidence="16 17">IC156</strain>
    </source>
</reference>
<dbReference type="InterPro" id="IPR005995">
    <property type="entry name" value="Pgm_bpd_ind"/>
</dbReference>
<dbReference type="OrthoDB" id="9800863at2"/>
<feature type="binding site" evidence="9 12">
    <location>
        <position position="124"/>
    </location>
    <ligand>
        <name>substrate</name>
    </ligand>
</feature>
<dbReference type="Proteomes" id="UP000293952">
    <property type="component" value="Unassembled WGS sequence"/>
</dbReference>
<evidence type="ECO:0000259" key="14">
    <source>
        <dbReference type="Pfam" id="PF01676"/>
    </source>
</evidence>
<organism evidence="16 17">
    <name type="scientific">Brumimicrobium glaciale</name>
    <dbReference type="NCBI Taxonomy" id="200475"/>
    <lineage>
        <taxon>Bacteria</taxon>
        <taxon>Pseudomonadati</taxon>
        <taxon>Bacteroidota</taxon>
        <taxon>Flavobacteriia</taxon>
        <taxon>Flavobacteriales</taxon>
        <taxon>Crocinitomicaceae</taxon>
        <taxon>Brumimicrobium</taxon>
    </lineage>
</organism>
<dbReference type="SUPFAM" id="SSF64158">
    <property type="entry name" value="2,3-Bisphosphoglycerate-independent phosphoglycerate mutase, substrate-binding domain"/>
    <property type="match status" value="1"/>
</dbReference>
<protein>
    <recommendedName>
        <fullName evidence="9 10">2,3-bisphosphoglycerate-independent phosphoglycerate mutase</fullName>
        <shortName evidence="9">BPG-independent PGAM</shortName>
        <shortName evidence="9">Phosphoglyceromutase</shortName>
        <shortName evidence="9">iPGM</shortName>
        <ecNumber evidence="9 10">5.4.2.12</ecNumber>
    </recommendedName>
</protein>
<evidence type="ECO:0000256" key="1">
    <source>
        <dbReference type="ARBA" id="ARBA00000370"/>
    </source>
</evidence>
<evidence type="ECO:0000256" key="11">
    <source>
        <dbReference type="PIRSR" id="PIRSR001492-1"/>
    </source>
</evidence>
<feature type="binding site" evidence="9 12">
    <location>
        <begin position="154"/>
        <end position="155"/>
    </location>
    <ligand>
        <name>substrate</name>
    </ligand>
</feature>
<dbReference type="PANTHER" id="PTHR31637:SF0">
    <property type="entry name" value="2,3-BISPHOSPHOGLYCERATE-INDEPENDENT PHOSPHOGLYCERATE MUTASE"/>
    <property type="match status" value="1"/>
</dbReference>
<dbReference type="NCBIfam" id="TIGR01307">
    <property type="entry name" value="pgm_bpd_ind"/>
    <property type="match status" value="1"/>
</dbReference>
<feature type="binding site" evidence="9 13">
    <location>
        <position position="403"/>
    </location>
    <ligand>
        <name>Mn(2+)</name>
        <dbReference type="ChEBI" id="CHEBI:29035"/>
        <label>1</label>
    </ligand>
</feature>
<dbReference type="InterPro" id="IPR036646">
    <property type="entry name" value="PGAM_B_sf"/>
</dbReference>
<sequence>MKENRKVGLIILDGWGIGDKSKSDAIHNAKTPVMDNLLKNYPNARLTTFGEQVGLPKGQMGNSEVGHLNIGAGRIVYQELTRINKSIRDGEFFKLDILTSAFQKAKANNQKVHFMGLISEGGVHSSQQHLHALCDLVNHHKLEKVYIHGFTDGRDCDPKSGKLFYNNLEKHIADSPVKIASIIGRYYAMDRDKRWERVEESYNLMTHLKGKRFNSADHVFDYWYSEGITDEFIKASVINHGEENTAIENGDLVISFNFRTDRPREIITVLNQQEIEGYAMKPLSIDLLTMTSYDDTFKDVNVIFNKDNLQNTLGEVLASNHKTQVRIAETEKYPHVTFFFSGGREIPFSGEKRILVNSPKVATYDLQPEMSAPKITAKITEDLLQNSPDFFCLNFANPDMVGHTGIYEAIVKAVETVDTCLGKVIEAGKSKGYEFIVIADHGNADMAINPDGSPNTAHSLNPVPVVYVTEDKLVLDDGILADVAPTILSRMGITKPAEMTGNCLLSEV</sequence>
<evidence type="ECO:0000256" key="2">
    <source>
        <dbReference type="ARBA" id="ARBA00002315"/>
    </source>
</evidence>
<feature type="binding site" evidence="9 13">
    <location>
        <position position="441"/>
    </location>
    <ligand>
        <name>Mn(2+)</name>
        <dbReference type="ChEBI" id="CHEBI:29035"/>
        <label>2</label>
    </ligand>
</feature>
<evidence type="ECO:0000256" key="13">
    <source>
        <dbReference type="PIRSR" id="PIRSR001492-3"/>
    </source>
</evidence>
<feature type="binding site" evidence="9 12">
    <location>
        <begin position="259"/>
        <end position="262"/>
    </location>
    <ligand>
        <name>substrate</name>
    </ligand>
</feature>
<keyword evidence="8 9" id="KW-0413">Isomerase</keyword>
<dbReference type="Gene3D" id="3.40.1450.10">
    <property type="entry name" value="BPG-independent phosphoglycerate mutase, domain B"/>
    <property type="match status" value="1"/>
</dbReference>
<evidence type="ECO:0000256" key="4">
    <source>
        <dbReference type="ARBA" id="ARBA00008819"/>
    </source>
</evidence>
<feature type="binding site" evidence="9 12">
    <location>
        <position position="191"/>
    </location>
    <ligand>
        <name>substrate</name>
    </ligand>
</feature>
<evidence type="ECO:0000256" key="12">
    <source>
        <dbReference type="PIRSR" id="PIRSR001492-2"/>
    </source>
</evidence>
<dbReference type="FunFam" id="3.40.1450.10:FF:000002">
    <property type="entry name" value="2,3-bisphosphoglycerate-independent phosphoglycerate mutase"/>
    <property type="match status" value="1"/>
</dbReference>
<comment type="similarity">
    <text evidence="4 9">Belongs to the BPG-independent phosphoglycerate mutase family.</text>
</comment>
<feature type="binding site" evidence="9 12">
    <location>
        <position position="185"/>
    </location>
    <ligand>
        <name>substrate</name>
    </ligand>
</feature>
<dbReference type="GO" id="GO:0006096">
    <property type="term" value="P:glycolytic process"/>
    <property type="evidence" value="ECO:0007669"/>
    <property type="project" value="UniProtKB-UniRule"/>
</dbReference>
<evidence type="ECO:0000313" key="17">
    <source>
        <dbReference type="Proteomes" id="UP000293952"/>
    </source>
</evidence>
<evidence type="ECO:0000256" key="3">
    <source>
        <dbReference type="ARBA" id="ARBA00004798"/>
    </source>
</evidence>
<evidence type="ECO:0000313" key="16">
    <source>
        <dbReference type="EMBL" id="RYM36050.1"/>
    </source>
</evidence>
<evidence type="ECO:0000256" key="5">
    <source>
        <dbReference type="ARBA" id="ARBA00022723"/>
    </source>
</evidence>
<feature type="binding site" evidence="9 12">
    <location>
        <position position="332"/>
    </location>
    <ligand>
        <name>substrate</name>
    </ligand>
</feature>
<dbReference type="RefSeq" id="WP_130092415.1">
    <property type="nucleotide sequence ID" value="NZ_SETE01000001.1"/>
</dbReference>
<accession>A0A4Q4KR80</accession>
<feature type="domain" description="BPG-independent PGAM N-terminal" evidence="15">
    <location>
        <begin position="83"/>
        <end position="295"/>
    </location>
</feature>
<dbReference type="HAMAP" id="MF_01038">
    <property type="entry name" value="GpmI"/>
    <property type="match status" value="1"/>
</dbReference>
<feature type="binding site" evidence="9 13">
    <location>
        <position position="13"/>
    </location>
    <ligand>
        <name>Mn(2+)</name>
        <dbReference type="ChEBI" id="CHEBI:29035"/>
        <label>2</label>
    </ligand>
</feature>
<dbReference type="GO" id="GO:0005829">
    <property type="term" value="C:cytosol"/>
    <property type="evidence" value="ECO:0007669"/>
    <property type="project" value="TreeGrafter"/>
</dbReference>
<keyword evidence="6 9" id="KW-0324">Glycolysis</keyword>
<dbReference type="EC" id="5.4.2.12" evidence="9 10"/>